<evidence type="ECO:0000313" key="3">
    <source>
        <dbReference type="Proteomes" id="UP000555448"/>
    </source>
</evidence>
<dbReference type="RefSeq" id="WP_312857115.1">
    <property type="nucleotide sequence ID" value="NZ_JACHLR010000020.1"/>
</dbReference>
<dbReference type="Pfam" id="PF02371">
    <property type="entry name" value="Transposase_20"/>
    <property type="match status" value="1"/>
</dbReference>
<dbReference type="GO" id="GO:0004803">
    <property type="term" value="F:transposase activity"/>
    <property type="evidence" value="ECO:0007669"/>
    <property type="project" value="InterPro"/>
</dbReference>
<organism evidence="2 3">
    <name type="scientific">Novosphingobium chloroacetimidivorans</name>
    <dbReference type="NCBI Taxonomy" id="1428314"/>
    <lineage>
        <taxon>Bacteria</taxon>
        <taxon>Pseudomonadati</taxon>
        <taxon>Pseudomonadota</taxon>
        <taxon>Alphaproteobacteria</taxon>
        <taxon>Sphingomonadales</taxon>
        <taxon>Sphingomonadaceae</taxon>
        <taxon>Novosphingobium</taxon>
    </lineage>
</organism>
<evidence type="ECO:0000259" key="1">
    <source>
        <dbReference type="Pfam" id="PF02371"/>
    </source>
</evidence>
<proteinExistence type="predicted"/>
<dbReference type="NCBIfam" id="NF033542">
    <property type="entry name" value="transpos_IS110"/>
    <property type="match status" value="1"/>
</dbReference>
<dbReference type="GO" id="GO:0006313">
    <property type="term" value="P:DNA transposition"/>
    <property type="evidence" value="ECO:0007669"/>
    <property type="project" value="InterPro"/>
</dbReference>
<dbReference type="InterPro" id="IPR003346">
    <property type="entry name" value="Transposase_20"/>
</dbReference>
<evidence type="ECO:0000313" key="2">
    <source>
        <dbReference type="EMBL" id="MBB4860354.1"/>
    </source>
</evidence>
<sequence length="386" mass="43178">MDRTSNQPAAVAAIRVDLSAIFISLELSKSSWLVTALSPGSAKMTRHSVPGGDLPALLHCFSGLQDKAHAREGKLYPLIVVQEAGLDGFWIHRALEAEKNITSHVVDAASISVPRRSRRAKTDRIDGETLVRTLMAWVRGEPRVCSMVRVPAVEDEDRRRISRECRTLIDERTCHTNRIKGLLFSIGVRDYRPLRRDCRERLEELRTEDGQPMPPHLKARLVRELDRLDLISDQIEAVESERDALIADASETAPQTMLGALRGIGPEFANVLTSEGLFRSFENRRQVAAYAGLAASPWQSGTIDREQGVSKAGNPRLRTAMIQVAWLWLRYQPDTALARWFHERVRCNDGRGKKVAIVALARKLLVALWKYATRGVVIEGAVLSRA</sequence>
<dbReference type="AlphaFoldDB" id="A0A7W7KCK9"/>
<dbReference type="Proteomes" id="UP000555448">
    <property type="component" value="Unassembled WGS sequence"/>
</dbReference>
<protein>
    <submittedName>
        <fullName evidence="2">Transposase</fullName>
    </submittedName>
</protein>
<name>A0A7W7KCK9_9SPHN</name>
<keyword evidence="3" id="KW-1185">Reference proteome</keyword>
<dbReference type="GO" id="GO:0003677">
    <property type="term" value="F:DNA binding"/>
    <property type="evidence" value="ECO:0007669"/>
    <property type="project" value="InterPro"/>
</dbReference>
<accession>A0A7W7KCK9</accession>
<gene>
    <name evidence="2" type="ORF">HNO88_003697</name>
</gene>
<comment type="caution">
    <text evidence="2">The sequence shown here is derived from an EMBL/GenBank/DDBJ whole genome shotgun (WGS) entry which is preliminary data.</text>
</comment>
<feature type="domain" description="Transposase IS116/IS110/IS902 C-terminal" evidence="1">
    <location>
        <begin position="258"/>
        <end position="335"/>
    </location>
</feature>
<dbReference type="InterPro" id="IPR047650">
    <property type="entry name" value="Transpos_IS110"/>
</dbReference>
<dbReference type="PANTHER" id="PTHR33055">
    <property type="entry name" value="TRANSPOSASE FOR INSERTION SEQUENCE ELEMENT IS1111A"/>
    <property type="match status" value="1"/>
</dbReference>
<dbReference type="EMBL" id="JACHLR010000020">
    <property type="protein sequence ID" value="MBB4860354.1"/>
    <property type="molecule type" value="Genomic_DNA"/>
</dbReference>
<dbReference type="PANTHER" id="PTHR33055:SF3">
    <property type="entry name" value="PUTATIVE TRANSPOSASE FOR IS117-RELATED"/>
    <property type="match status" value="1"/>
</dbReference>
<reference evidence="2 3" key="1">
    <citation type="submission" date="2020-08" db="EMBL/GenBank/DDBJ databases">
        <title>Functional genomics of gut bacteria from endangered species of beetles.</title>
        <authorList>
            <person name="Carlos-Shanley C."/>
        </authorList>
    </citation>
    <scope>NUCLEOTIDE SEQUENCE [LARGE SCALE GENOMIC DNA]</scope>
    <source>
        <strain evidence="2 3">S00245</strain>
    </source>
</reference>